<dbReference type="Proteomes" id="UP001642360">
    <property type="component" value="Unassembled WGS sequence"/>
</dbReference>
<gene>
    <name evidence="2" type="ORF">ILEXP_LOCUS58788</name>
</gene>
<feature type="compositionally biased region" description="Low complexity" evidence="1">
    <location>
        <begin position="114"/>
        <end position="123"/>
    </location>
</feature>
<protein>
    <submittedName>
        <fullName evidence="2">Uncharacterized protein</fullName>
    </submittedName>
</protein>
<comment type="caution">
    <text evidence="2">The sequence shown here is derived from an EMBL/GenBank/DDBJ whole genome shotgun (WGS) entry which is preliminary data.</text>
</comment>
<accession>A0ABC8V5P1</accession>
<feature type="region of interest" description="Disordered" evidence="1">
    <location>
        <begin position="105"/>
        <end position="126"/>
    </location>
</feature>
<keyword evidence="3" id="KW-1185">Reference proteome</keyword>
<organism evidence="2 3">
    <name type="scientific">Ilex paraguariensis</name>
    <name type="common">yerba mate</name>
    <dbReference type="NCBI Taxonomy" id="185542"/>
    <lineage>
        <taxon>Eukaryota</taxon>
        <taxon>Viridiplantae</taxon>
        <taxon>Streptophyta</taxon>
        <taxon>Embryophyta</taxon>
        <taxon>Tracheophyta</taxon>
        <taxon>Spermatophyta</taxon>
        <taxon>Magnoliopsida</taxon>
        <taxon>eudicotyledons</taxon>
        <taxon>Gunneridae</taxon>
        <taxon>Pentapetalae</taxon>
        <taxon>asterids</taxon>
        <taxon>campanulids</taxon>
        <taxon>Aquifoliales</taxon>
        <taxon>Aquifoliaceae</taxon>
        <taxon>Ilex</taxon>
    </lineage>
</organism>
<dbReference type="EMBL" id="CAUOFW020010320">
    <property type="protein sequence ID" value="CAK9188152.1"/>
    <property type="molecule type" value="Genomic_DNA"/>
</dbReference>
<dbReference type="Gene3D" id="3.80.10.10">
    <property type="entry name" value="Ribonuclease Inhibitor"/>
    <property type="match status" value="1"/>
</dbReference>
<name>A0ABC8V5P1_9AQUA</name>
<reference evidence="2 3" key="1">
    <citation type="submission" date="2024-02" db="EMBL/GenBank/DDBJ databases">
        <authorList>
            <person name="Vignale AGUSTIN F."/>
            <person name="Sosa J E."/>
            <person name="Modenutti C."/>
        </authorList>
    </citation>
    <scope>NUCLEOTIDE SEQUENCE [LARGE SCALE GENOMIC DNA]</scope>
</reference>
<sequence length="232" mass="26128">MTDGVNIVIDENSFPETDELKHVEIRDVVHLIVKNKAFTNLSSKKVQLEIRDISTVQIHEQAFQQIQGNLSVLIENCSNVRMNVHAISSIQDLTITDVAQLQMEEPEQNPRANTFSTPKTPSKPCKPRTLKIKVSNSNIDQFPENFFPSSIREITITDCNVGSFRKNSIIAPNGENITIKETNIQVIESEAFTPKCGRYFKGQILLKDLNIGEIQSNAMYFSGNNFSLIDTK</sequence>
<proteinExistence type="predicted"/>
<dbReference type="InterPro" id="IPR032675">
    <property type="entry name" value="LRR_dom_sf"/>
</dbReference>
<dbReference type="AlphaFoldDB" id="A0ABC8V5P1"/>
<evidence type="ECO:0000313" key="3">
    <source>
        <dbReference type="Proteomes" id="UP001642360"/>
    </source>
</evidence>
<evidence type="ECO:0000313" key="2">
    <source>
        <dbReference type="EMBL" id="CAK9188152.1"/>
    </source>
</evidence>
<evidence type="ECO:0000256" key="1">
    <source>
        <dbReference type="SAM" id="MobiDB-lite"/>
    </source>
</evidence>